<dbReference type="AlphaFoldDB" id="A0A445DW72"/>
<evidence type="ECO:0000313" key="3">
    <source>
        <dbReference type="Proteomes" id="UP000289738"/>
    </source>
</evidence>
<dbReference type="InterPro" id="IPR012876">
    <property type="entry name" value="DUF1677_pln"/>
</dbReference>
<dbReference type="EMBL" id="SDMP01000003">
    <property type="protein sequence ID" value="RYR67426.1"/>
    <property type="molecule type" value="Genomic_DNA"/>
</dbReference>
<evidence type="ECO:0008006" key="4">
    <source>
        <dbReference type="Google" id="ProtNLM"/>
    </source>
</evidence>
<gene>
    <name evidence="2" type="ORF">Ahy_A03g013775</name>
</gene>
<keyword evidence="3" id="KW-1185">Reference proteome</keyword>
<dbReference type="Proteomes" id="UP000289738">
    <property type="component" value="Chromosome A03"/>
</dbReference>
<reference evidence="2 3" key="1">
    <citation type="submission" date="2019-01" db="EMBL/GenBank/DDBJ databases">
        <title>Sequencing of cultivated peanut Arachis hypogaea provides insights into genome evolution and oil improvement.</title>
        <authorList>
            <person name="Chen X."/>
        </authorList>
    </citation>
    <scope>NUCLEOTIDE SEQUENCE [LARGE SCALE GENOMIC DNA]</scope>
    <source>
        <strain evidence="3">cv. Fuhuasheng</strain>
        <tissue evidence="2">Leaves</tissue>
    </source>
</reference>
<sequence length="170" mass="18853">MAITPSSSESHTPTPKTILQPPSQPSLPPPQTPAENTECVKCDSCGFSEDCTPAYITRLRHRYQGRWLCGLCIEAVKEESMRSERDISTEEALNRHMKVCTQFRTLLSVPSLHETEHPISALGRVILRRMDSSPRRHLRSNSVGSMHPVNAVGPSSSLLRTGSCFPSLSR</sequence>
<proteinExistence type="predicted"/>
<feature type="compositionally biased region" description="Pro residues" evidence="1">
    <location>
        <begin position="22"/>
        <end position="32"/>
    </location>
</feature>
<dbReference type="STRING" id="3818.A0A445DW72"/>
<organism evidence="2 3">
    <name type="scientific">Arachis hypogaea</name>
    <name type="common">Peanut</name>
    <dbReference type="NCBI Taxonomy" id="3818"/>
    <lineage>
        <taxon>Eukaryota</taxon>
        <taxon>Viridiplantae</taxon>
        <taxon>Streptophyta</taxon>
        <taxon>Embryophyta</taxon>
        <taxon>Tracheophyta</taxon>
        <taxon>Spermatophyta</taxon>
        <taxon>Magnoliopsida</taxon>
        <taxon>eudicotyledons</taxon>
        <taxon>Gunneridae</taxon>
        <taxon>Pentapetalae</taxon>
        <taxon>rosids</taxon>
        <taxon>fabids</taxon>
        <taxon>Fabales</taxon>
        <taxon>Fabaceae</taxon>
        <taxon>Papilionoideae</taxon>
        <taxon>50 kb inversion clade</taxon>
        <taxon>dalbergioids sensu lato</taxon>
        <taxon>Dalbergieae</taxon>
        <taxon>Pterocarpus clade</taxon>
        <taxon>Arachis</taxon>
    </lineage>
</organism>
<evidence type="ECO:0000313" key="2">
    <source>
        <dbReference type="EMBL" id="RYR67426.1"/>
    </source>
</evidence>
<accession>A0A445DW72</accession>
<feature type="compositionally biased region" description="Low complexity" evidence="1">
    <location>
        <begin position="1"/>
        <end position="21"/>
    </location>
</feature>
<dbReference type="OrthoDB" id="1911663at2759"/>
<feature type="compositionally biased region" description="Polar residues" evidence="1">
    <location>
        <begin position="153"/>
        <end position="170"/>
    </location>
</feature>
<feature type="region of interest" description="Disordered" evidence="1">
    <location>
        <begin position="136"/>
        <end position="170"/>
    </location>
</feature>
<dbReference type="Gramene" id="arahy.Tifrunner.gnm2.ann2.Ah03g296200.1">
    <property type="protein sequence ID" value="arahy.Tifrunner.gnm2.ann2.Ah03g296200.1-CDS"/>
    <property type="gene ID" value="arahy.Tifrunner.gnm2.ann2.Ah03g296200"/>
</dbReference>
<comment type="caution">
    <text evidence="2">The sequence shown here is derived from an EMBL/GenBank/DDBJ whole genome shotgun (WGS) entry which is preliminary data.</text>
</comment>
<dbReference type="PANTHER" id="PTHR33108:SF3">
    <property type="entry name" value="DUF1677 FAMILY PROTEIN"/>
    <property type="match status" value="1"/>
</dbReference>
<protein>
    <recommendedName>
        <fullName evidence="4">DUF1677 family protein</fullName>
    </recommendedName>
</protein>
<name>A0A445DW72_ARAHY</name>
<dbReference type="PANTHER" id="PTHR33108">
    <property type="entry name" value="OS01G0745000 PROTEIN"/>
    <property type="match status" value="1"/>
</dbReference>
<dbReference type="Pfam" id="PF07911">
    <property type="entry name" value="DUF1677"/>
    <property type="match status" value="1"/>
</dbReference>
<evidence type="ECO:0000256" key="1">
    <source>
        <dbReference type="SAM" id="MobiDB-lite"/>
    </source>
</evidence>
<feature type="region of interest" description="Disordered" evidence="1">
    <location>
        <begin position="1"/>
        <end position="33"/>
    </location>
</feature>